<dbReference type="STRING" id="1121409.SAMN02745124_04158"/>
<evidence type="ECO:0000313" key="2">
    <source>
        <dbReference type="EMBL" id="SHI12581.1"/>
    </source>
</evidence>
<sequence>MSTITPLSSIPPLGSYTSRQGTGRPDSQVAPPTGEILKAMVLEARSGERYLLEIAGNRLLASSQARLTPGQQLQLQVVSTQPQVELKIVSDVFSALSGRSLVLLGSTLDLSALFASLTKGGSEGGAPFSRLSSSSGETLASFLPQGMQAIINSREGGEFLRTLFDRLGLNLESLLAQGGKEQAGQTLKAALLEIAHLFQHSERISEQVGKLLATLELFQLAQLQLGQERFLIFPLPLPFLDQGYVLVEQQPEGESGGEGEAGEHHFSLHLSLTGLGHLRIVFLLNQEGLFIRFHLESKEKAAFVAGFEEQLKEALTGAPLVSVSFSDGADDPASELVRRLFPSEQTILDTTV</sequence>
<dbReference type="AlphaFoldDB" id="A0A1M5YKS7"/>
<organism evidence="2 3">
    <name type="scientific">Desulfofustis glycolicus DSM 9705</name>
    <dbReference type="NCBI Taxonomy" id="1121409"/>
    <lineage>
        <taxon>Bacteria</taxon>
        <taxon>Pseudomonadati</taxon>
        <taxon>Thermodesulfobacteriota</taxon>
        <taxon>Desulfobulbia</taxon>
        <taxon>Desulfobulbales</taxon>
        <taxon>Desulfocapsaceae</taxon>
        <taxon>Desulfofustis</taxon>
    </lineage>
</organism>
<reference evidence="2 3" key="1">
    <citation type="submission" date="2016-11" db="EMBL/GenBank/DDBJ databases">
        <authorList>
            <person name="Jaros S."/>
            <person name="Januszkiewicz K."/>
            <person name="Wedrychowicz H."/>
        </authorList>
    </citation>
    <scope>NUCLEOTIDE SEQUENCE [LARGE SCALE GENOMIC DNA]</scope>
    <source>
        <strain evidence="2 3">DSM 9705</strain>
    </source>
</reference>
<keyword evidence="3" id="KW-1185">Reference proteome</keyword>
<dbReference type="Proteomes" id="UP000184139">
    <property type="component" value="Unassembled WGS sequence"/>
</dbReference>
<accession>A0A1M5YKS7</accession>
<name>A0A1M5YKS7_9BACT</name>
<dbReference type="EMBL" id="FQXS01000041">
    <property type="protein sequence ID" value="SHI12581.1"/>
    <property type="molecule type" value="Genomic_DNA"/>
</dbReference>
<evidence type="ECO:0000313" key="3">
    <source>
        <dbReference type="Proteomes" id="UP000184139"/>
    </source>
</evidence>
<protein>
    <recommendedName>
        <fullName evidence="4">Hook-length control protein FliK</fullName>
    </recommendedName>
</protein>
<proteinExistence type="predicted"/>
<dbReference type="OrthoDB" id="5430147at2"/>
<evidence type="ECO:0008006" key="4">
    <source>
        <dbReference type="Google" id="ProtNLM"/>
    </source>
</evidence>
<dbReference type="RefSeq" id="WP_073379124.1">
    <property type="nucleotide sequence ID" value="NZ_FQXS01000041.1"/>
</dbReference>
<gene>
    <name evidence="2" type="ORF">SAMN02745124_04158</name>
</gene>
<feature type="region of interest" description="Disordered" evidence="1">
    <location>
        <begin position="1"/>
        <end position="31"/>
    </location>
</feature>
<evidence type="ECO:0000256" key="1">
    <source>
        <dbReference type="SAM" id="MobiDB-lite"/>
    </source>
</evidence>